<dbReference type="SUPFAM" id="SSF81301">
    <property type="entry name" value="Nucleotidyltransferase"/>
    <property type="match status" value="1"/>
</dbReference>
<dbReference type="CDD" id="cd05403">
    <property type="entry name" value="NT_KNTase_like"/>
    <property type="match status" value="1"/>
</dbReference>
<accession>X0XIA4</accession>
<feature type="domain" description="Polymerase nucleotidyl transferase" evidence="1">
    <location>
        <begin position="2"/>
        <end position="25"/>
    </location>
</feature>
<comment type="caution">
    <text evidence="2">The sequence shown here is derived from an EMBL/GenBank/DDBJ whole genome shotgun (WGS) entry which is preliminary data.</text>
</comment>
<reference evidence="2" key="1">
    <citation type="journal article" date="2014" name="Front. Microbiol.">
        <title>High frequency of phylogenetically diverse reductive dehalogenase-homologous genes in deep subseafloor sedimentary metagenomes.</title>
        <authorList>
            <person name="Kawai M."/>
            <person name="Futagami T."/>
            <person name="Toyoda A."/>
            <person name="Takaki Y."/>
            <person name="Nishi S."/>
            <person name="Hori S."/>
            <person name="Arai W."/>
            <person name="Tsubouchi T."/>
            <person name="Morono Y."/>
            <person name="Uchiyama I."/>
            <person name="Ito T."/>
            <person name="Fujiyama A."/>
            <person name="Inagaki F."/>
            <person name="Takami H."/>
        </authorList>
    </citation>
    <scope>NUCLEOTIDE SEQUENCE</scope>
    <source>
        <strain evidence="2">Expedition CK06-06</strain>
    </source>
</reference>
<evidence type="ECO:0000313" key="2">
    <source>
        <dbReference type="EMBL" id="GAG36388.1"/>
    </source>
</evidence>
<sequence>MKLYLFGSRARGDHRPDSDFDVFAIDAPDSLYDALEPYAVEHGGNLDLFSFAGDCLWAAYDEERRVILDKWRQADIAKECKEITIEELIGDPALRWGKDFPRRRNNARST</sequence>
<name>X0XIA4_9ZZZZ</name>
<dbReference type="GO" id="GO:0016779">
    <property type="term" value="F:nucleotidyltransferase activity"/>
    <property type="evidence" value="ECO:0007669"/>
    <property type="project" value="InterPro"/>
</dbReference>
<dbReference type="AlphaFoldDB" id="X0XIA4"/>
<protein>
    <recommendedName>
        <fullName evidence="1">Polymerase nucleotidyl transferase domain-containing protein</fullName>
    </recommendedName>
</protein>
<dbReference type="Pfam" id="PF01909">
    <property type="entry name" value="NTP_transf_2"/>
    <property type="match status" value="1"/>
</dbReference>
<dbReference type="InterPro" id="IPR002934">
    <property type="entry name" value="Polymerase_NTP_transf_dom"/>
</dbReference>
<organism evidence="2">
    <name type="scientific">marine sediment metagenome</name>
    <dbReference type="NCBI Taxonomy" id="412755"/>
    <lineage>
        <taxon>unclassified sequences</taxon>
        <taxon>metagenomes</taxon>
        <taxon>ecological metagenomes</taxon>
    </lineage>
</organism>
<gene>
    <name evidence="2" type="ORF">S01H1_65351</name>
</gene>
<dbReference type="InterPro" id="IPR043519">
    <property type="entry name" value="NT_sf"/>
</dbReference>
<evidence type="ECO:0000259" key="1">
    <source>
        <dbReference type="Pfam" id="PF01909"/>
    </source>
</evidence>
<proteinExistence type="predicted"/>
<dbReference type="EMBL" id="BARS01043136">
    <property type="protein sequence ID" value="GAG36388.1"/>
    <property type="molecule type" value="Genomic_DNA"/>
</dbReference>
<dbReference type="Gene3D" id="3.30.460.10">
    <property type="entry name" value="Beta Polymerase, domain 2"/>
    <property type="match status" value="1"/>
</dbReference>